<dbReference type="PANTHER" id="PTHR42770:SF18">
    <property type="entry name" value="ARGININE_AGMATINE ANTIPORTER"/>
    <property type="match status" value="1"/>
</dbReference>
<accession>A0A1M6NSS6</accession>
<evidence type="ECO:0000256" key="5">
    <source>
        <dbReference type="ARBA" id="ARBA00023136"/>
    </source>
</evidence>
<keyword evidence="4 6" id="KW-1133">Transmembrane helix</keyword>
<evidence type="ECO:0000313" key="7">
    <source>
        <dbReference type="EMBL" id="SHJ98787.1"/>
    </source>
</evidence>
<feature type="transmembrane region" description="Helical" evidence="6">
    <location>
        <begin position="228"/>
        <end position="250"/>
    </location>
</feature>
<feature type="transmembrane region" description="Helical" evidence="6">
    <location>
        <begin position="151"/>
        <end position="172"/>
    </location>
</feature>
<keyword evidence="8" id="KW-1185">Reference proteome</keyword>
<dbReference type="STRING" id="1121298.SAMN05444401_0312"/>
<feature type="transmembrane region" description="Helical" evidence="6">
    <location>
        <begin position="388"/>
        <end position="408"/>
    </location>
</feature>
<feature type="transmembrane region" description="Helical" evidence="6">
    <location>
        <begin position="326"/>
        <end position="344"/>
    </location>
</feature>
<comment type="subcellular location">
    <subcellularLocation>
        <location evidence="1">Cell membrane</location>
        <topology evidence="1">Multi-pass membrane protein</topology>
    </subcellularLocation>
</comment>
<evidence type="ECO:0000256" key="4">
    <source>
        <dbReference type="ARBA" id="ARBA00022989"/>
    </source>
</evidence>
<name>A0A1M6NSS6_9CLOT</name>
<reference evidence="7 8" key="1">
    <citation type="submission" date="2016-11" db="EMBL/GenBank/DDBJ databases">
        <authorList>
            <person name="Jaros S."/>
            <person name="Januszkiewicz K."/>
            <person name="Wedrychowicz H."/>
        </authorList>
    </citation>
    <scope>NUCLEOTIDE SEQUENCE [LARGE SCALE GENOMIC DNA]</scope>
    <source>
        <strain evidence="7 8">DSM 21864</strain>
    </source>
</reference>
<dbReference type="InterPro" id="IPR050367">
    <property type="entry name" value="APC_superfamily"/>
</dbReference>
<evidence type="ECO:0000256" key="2">
    <source>
        <dbReference type="ARBA" id="ARBA00022475"/>
    </source>
</evidence>
<keyword evidence="2" id="KW-1003">Cell membrane</keyword>
<keyword evidence="3 6" id="KW-0812">Transmembrane</keyword>
<dbReference type="Pfam" id="PF13520">
    <property type="entry name" value="AA_permease_2"/>
    <property type="match status" value="1"/>
</dbReference>
<feature type="transmembrane region" description="Helical" evidence="6">
    <location>
        <begin position="414"/>
        <end position="432"/>
    </location>
</feature>
<sequence>MEDNLKKDLGLFITTALVLGNMMGSGIFILLISLTEVSGPGASMMAWVISGVGAIFMALSFANLGSKYPVTGGPYEYSKLAFGNFAGFSNAWLYWNSSWIGSIASLVGTTAYAASFIPILSESRMAAFLFTSSILWIFTFINIIGVKRAGIFQTVLTVAEIILFIIFIIAAASRFNPEYIKPAFPEGKGISTVTAAAALTLWAFTGFETAAITAGEVKNPEKNVKRGTIIGILLGVLLYFALSFTAMGAVSPKDLLTADGRWKEVLTPYFGGGLTNVIIITELLSILGTTFACVLTTARMSYAASKDRIFPEIFEKVNPKFKTPSSSLIIAAVLGNILLAMNYTKSLQQVFTFMILLATLAGLPVYASTSAAEIKLWRKENKNVPFTLLFRKTIIPVLGFIYALWAIYGSGLESILYGILLMILGIPVYFYMKKVNKRI</sequence>
<evidence type="ECO:0000256" key="6">
    <source>
        <dbReference type="SAM" id="Phobius"/>
    </source>
</evidence>
<dbReference type="GO" id="GO:0022857">
    <property type="term" value="F:transmembrane transporter activity"/>
    <property type="evidence" value="ECO:0007669"/>
    <property type="project" value="InterPro"/>
</dbReference>
<dbReference type="PANTHER" id="PTHR42770">
    <property type="entry name" value="AMINO ACID TRANSPORTER-RELATED"/>
    <property type="match status" value="1"/>
</dbReference>
<dbReference type="PIRSF" id="PIRSF006060">
    <property type="entry name" value="AA_transporter"/>
    <property type="match status" value="1"/>
</dbReference>
<dbReference type="GO" id="GO:0005886">
    <property type="term" value="C:plasma membrane"/>
    <property type="evidence" value="ECO:0007669"/>
    <property type="project" value="UniProtKB-SubCell"/>
</dbReference>
<feature type="transmembrane region" description="Helical" evidence="6">
    <location>
        <begin position="44"/>
        <end position="65"/>
    </location>
</feature>
<dbReference type="Gene3D" id="1.20.1740.10">
    <property type="entry name" value="Amino acid/polyamine transporter I"/>
    <property type="match status" value="1"/>
</dbReference>
<protein>
    <submittedName>
        <fullName evidence="7">Amino acid/polyamine/organocation transporter, APC superfamily</fullName>
    </submittedName>
</protein>
<evidence type="ECO:0000256" key="1">
    <source>
        <dbReference type="ARBA" id="ARBA00004651"/>
    </source>
</evidence>
<feature type="transmembrane region" description="Helical" evidence="6">
    <location>
        <begin position="9"/>
        <end position="32"/>
    </location>
</feature>
<dbReference type="EMBL" id="FQZO01000012">
    <property type="protein sequence ID" value="SHJ98787.1"/>
    <property type="molecule type" value="Genomic_DNA"/>
</dbReference>
<evidence type="ECO:0000313" key="8">
    <source>
        <dbReference type="Proteomes" id="UP000184080"/>
    </source>
</evidence>
<proteinExistence type="predicted"/>
<feature type="transmembrane region" description="Helical" evidence="6">
    <location>
        <begin position="127"/>
        <end position="145"/>
    </location>
</feature>
<dbReference type="AlphaFoldDB" id="A0A1M6NSS6"/>
<feature type="transmembrane region" description="Helical" evidence="6">
    <location>
        <begin position="101"/>
        <end position="120"/>
    </location>
</feature>
<feature type="transmembrane region" description="Helical" evidence="6">
    <location>
        <begin position="350"/>
        <end position="367"/>
    </location>
</feature>
<keyword evidence="5 6" id="KW-0472">Membrane</keyword>
<dbReference type="InterPro" id="IPR002293">
    <property type="entry name" value="AA/rel_permease1"/>
</dbReference>
<evidence type="ECO:0000256" key="3">
    <source>
        <dbReference type="ARBA" id="ARBA00022692"/>
    </source>
</evidence>
<dbReference type="Proteomes" id="UP000184080">
    <property type="component" value="Unassembled WGS sequence"/>
</dbReference>
<dbReference type="OrthoDB" id="178667at2"/>
<gene>
    <name evidence="7" type="ORF">SAMN05444401_0312</name>
</gene>
<feature type="transmembrane region" description="Helical" evidence="6">
    <location>
        <begin position="270"/>
        <end position="298"/>
    </location>
</feature>
<organism evidence="7 8">
    <name type="scientific">Clostridium amylolyticum</name>
    <dbReference type="NCBI Taxonomy" id="1121298"/>
    <lineage>
        <taxon>Bacteria</taxon>
        <taxon>Bacillati</taxon>
        <taxon>Bacillota</taxon>
        <taxon>Clostridia</taxon>
        <taxon>Eubacteriales</taxon>
        <taxon>Clostridiaceae</taxon>
        <taxon>Clostridium</taxon>
    </lineage>
</organism>